<organism evidence="1 2">
    <name type="scientific">Zosterops lateralis melanops</name>
    <dbReference type="NCBI Taxonomy" id="1220523"/>
    <lineage>
        <taxon>Eukaryota</taxon>
        <taxon>Metazoa</taxon>
        <taxon>Chordata</taxon>
        <taxon>Craniata</taxon>
        <taxon>Vertebrata</taxon>
        <taxon>Euteleostomi</taxon>
        <taxon>Archelosauria</taxon>
        <taxon>Archosauria</taxon>
        <taxon>Dinosauria</taxon>
        <taxon>Saurischia</taxon>
        <taxon>Theropoda</taxon>
        <taxon>Coelurosauria</taxon>
        <taxon>Aves</taxon>
        <taxon>Neognathae</taxon>
        <taxon>Neoaves</taxon>
        <taxon>Telluraves</taxon>
        <taxon>Australaves</taxon>
        <taxon>Passeriformes</taxon>
        <taxon>Sylvioidea</taxon>
        <taxon>Zosteropidae</taxon>
        <taxon>Zosterops</taxon>
    </lineage>
</organism>
<accession>A0A8D2NWV4</accession>
<name>A0A8D2NWV4_ZOSLA</name>
<reference evidence="1" key="1">
    <citation type="submission" date="2025-08" db="UniProtKB">
        <authorList>
            <consortium name="Ensembl"/>
        </authorList>
    </citation>
    <scope>IDENTIFICATION</scope>
</reference>
<keyword evidence="2" id="KW-1185">Reference proteome</keyword>
<evidence type="ECO:0000313" key="2">
    <source>
        <dbReference type="Proteomes" id="UP000694401"/>
    </source>
</evidence>
<reference evidence="1" key="2">
    <citation type="submission" date="2025-09" db="UniProtKB">
        <authorList>
            <consortium name="Ensembl"/>
        </authorList>
    </citation>
    <scope>IDENTIFICATION</scope>
</reference>
<evidence type="ECO:0000313" key="1">
    <source>
        <dbReference type="Ensembl" id="ENSZLMP00000006046.1"/>
    </source>
</evidence>
<dbReference type="Proteomes" id="UP000694401">
    <property type="component" value="Unassembled WGS sequence"/>
</dbReference>
<dbReference type="Ensembl" id="ENSZLMT00000006226.1">
    <property type="protein sequence ID" value="ENSZLMP00000006046.1"/>
    <property type="gene ID" value="ENSZLMG00000004268.1"/>
</dbReference>
<protein>
    <submittedName>
        <fullName evidence="1">Uncharacterized protein</fullName>
    </submittedName>
</protein>
<proteinExistence type="predicted"/>
<sequence length="66" mass="7007">FFFLVQRQSSITKLESILLPATLSGAECSVLPGNSSKSERKPCVHQGTAGICLCPGREQGEEEGIA</sequence>
<dbReference type="AlphaFoldDB" id="A0A8D2NWV4"/>